<sequence length="455" mass="51195">MEMAGSDDKIANEVDFERHRPLFDAVRHGNWETAKTYLDQHPDAVRARIVVSGNTLLHVAVSAGHLHIVKELVQLLTEEDLLMRQKDGLTVLTAAIFIGNISIAKCLIRKNKKLVRIFPTYLDIPISVAVTLGFQEMARYLYSETPEEDLTLPENGKIISSLISESIYRKQFDIPIHLFGRCPGLAITVDNYNRLPVQSLACSATKSVFATRSQLRFWQRWVDDGEYPLPPPSEKNGKAHERPNLTAMAAVRFLIARLSQIRSEISTTPTEHAVRWYYTRDEIHQPFGRLLKSVGECEAAVARMLTLRGLNDVVMRISEAAARVAAAAAGDRQAETVIRIEKHTIVREFDLAAAETGEQSESVQSAVEELERLIYEGGSTDHDDHHNHDDESKLMTCVICTEEVMIGSQLIRMPCSHQFHEDCILQWLNKANSCPLCRFRPSTNNCLVSSLLIPD</sequence>
<dbReference type="InterPro" id="IPR013083">
    <property type="entry name" value="Znf_RING/FYVE/PHD"/>
</dbReference>
<dbReference type="eggNOG" id="KOG0504">
    <property type="taxonomic scope" value="Eukaryota"/>
</dbReference>
<dbReference type="GO" id="GO:0008270">
    <property type="term" value="F:zinc ion binding"/>
    <property type="evidence" value="ECO:0007669"/>
    <property type="project" value="UniProtKB-KW"/>
</dbReference>
<keyword evidence="2" id="KW-0479">Metal-binding</keyword>
<dbReference type="STRING" id="981085.W9QNB2"/>
<dbReference type="EMBL" id="KE343860">
    <property type="protein sequence ID" value="EXB44307.1"/>
    <property type="molecule type" value="Genomic_DNA"/>
</dbReference>
<dbReference type="Gene3D" id="1.25.40.20">
    <property type="entry name" value="Ankyrin repeat-containing domain"/>
    <property type="match status" value="1"/>
</dbReference>
<keyword evidence="2" id="KW-0863">Zinc-finger</keyword>
<name>W9QNB2_9ROSA</name>
<organism evidence="4 5">
    <name type="scientific">Morus notabilis</name>
    <dbReference type="NCBI Taxonomy" id="981085"/>
    <lineage>
        <taxon>Eukaryota</taxon>
        <taxon>Viridiplantae</taxon>
        <taxon>Streptophyta</taxon>
        <taxon>Embryophyta</taxon>
        <taxon>Tracheophyta</taxon>
        <taxon>Spermatophyta</taxon>
        <taxon>Magnoliopsida</taxon>
        <taxon>eudicotyledons</taxon>
        <taxon>Gunneridae</taxon>
        <taxon>Pentapetalae</taxon>
        <taxon>rosids</taxon>
        <taxon>fabids</taxon>
        <taxon>Rosales</taxon>
        <taxon>Moraceae</taxon>
        <taxon>Moreae</taxon>
        <taxon>Morus</taxon>
    </lineage>
</organism>
<accession>W9QNB2</accession>
<feature type="repeat" description="ANK" evidence="1">
    <location>
        <begin position="52"/>
        <end position="74"/>
    </location>
</feature>
<evidence type="ECO:0000256" key="1">
    <source>
        <dbReference type="PROSITE-ProRule" id="PRU00023"/>
    </source>
</evidence>
<dbReference type="eggNOG" id="KOG0800">
    <property type="taxonomic scope" value="Eukaryota"/>
</dbReference>
<dbReference type="Gene3D" id="3.30.40.10">
    <property type="entry name" value="Zinc/RING finger domain, C3HC4 (zinc finger)"/>
    <property type="match status" value="1"/>
</dbReference>
<dbReference type="SMART" id="SM00248">
    <property type="entry name" value="ANK"/>
    <property type="match status" value="4"/>
</dbReference>
<evidence type="ECO:0000313" key="4">
    <source>
        <dbReference type="EMBL" id="EXB44307.1"/>
    </source>
</evidence>
<dbReference type="PROSITE" id="PS50297">
    <property type="entry name" value="ANK_REP_REGION"/>
    <property type="match status" value="1"/>
</dbReference>
<feature type="domain" description="RING-type" evidence="3">
    <location>
        <begin position="397"/>
        <end position="438"/>
    </location>
</feature>
<dbReference type="InterPro" id="IPR036770">
    <property type="entry name" value="Ankyrin_rpt-contain_sf"/>
</dbReference>
<reference evidence="5" key="1">
    <citation type="submission" date="2013-01" db="EMBL/GenBank/DDBJ databases">
        <title>Draft Genome Sequence of a Mulberry Tree, Morus notabilis C.K. Schneid.</title>
        <authorList>
            <person name="He N."/>
            <person name="Zhao S."/>
        </authorList>
    </citation>
    <scope>NUCLEOTIDE SEQUENCE</scope>
</reference>
<dbReference type="InterPro" id="IPR002110">
    <property type="entry name" value="Ankyrin_rpt"/>
</dbReference>
<dbReference type="SUPFAM" id="SSF57850">
    <property type="entry name" value="RING/U-box"/>
    <property type="match status" value="1"/>
</dbReference>
<dbReference type="PROSITE" id="PS50089">
    <property type="entry name" value="ZF_RING_2"/>
    <property type="match status" value="1"/>
</dbReference>
<evidence type="ECO:0000256" key="2">
    <source>
        <dbReference type="PROSITE-ProRule" id="PRU00175"/>
    </source>
</evidence>
<dbReference type="PANTHER" id="PTHR24121">
    <property type="entry name" value="NO MECHANORECEPTOR POTENTIAL C, ISOFORM D-RELATED"/>
    <property type="match status" value="1"/>
</dbReference>
<dbReference type="PANTHER" id="PTHR24121:SF21">
    <property type="entry name" value="ANKYRIN REPEAT FAMILY PROTEIN"/>
    <property type="match status" value="1"/>
</dbReference>
<keyword evidence="2" id="KW-0862">Zinc</keyword>
<dbReference type="SMART" id="SM00184">
    <property type="entry name" value="RING"/>
    <property type="match status" value="1"/>
</dbReference>
<protein>
    <submittedName>
        <fullName evidence="4">E3 ubiquitin-protein ligase</fullName>
    </submittedName>
</protein>
<keyword evidence="1" id="KW-0040">ANK repeat</keyword>
<dbReference type="SUPFAM" id="SSF48403">
    <property type="entry name" value="Ankyrin repeat"/>
    <property type="match status" value="1"/>
</dbReference>
<dbReference type="Proteomes" id="UP000030645">
    <property type="component" value="Unassembled WGS sequence"/>
</dbReference>
<keyword evidence="5" id="KW-1185">Reference proteome</keyword>
<evidence type="ECO:0000259" key="3">
    <source>
        <dbReference type="PROSITE" id="PS50089"/>
    </source>
</evidence>
<dbReference type="Pfam" id="PF12796">
    <property type="entry name" value="Ank_2"/>
    <property type="match status" value="1"/>
</dbReference>
<dbReference type="PROSITE" id="PS50088">
    <property type="entry name" value="ANK_REPEAT"/>
    <property type="match status" value="1"/>
</dbReference>
<dbReference type="AlphaFoldDB" id="W9QNB2"/>
<dbReference type="InterPro" id="IPR001841">
    <property type="entry name" value="Znf_RING"/>
</dbReference>
<proteinExistence type="predicted"/>
<evidence type="ECO:0000313" key="5">
    <source>
        <dbReference type="Proteomes" id="UP000030645"/>
    </source>
</evidence>
<dbReference type="Pfam" id="PF13639">
    <property type="entry name" value="zf-RING_2"/>
    <property type="match status" value="1"/>
</dbReference>
<gene>
    <name evidence="4" type="ORF">L484_012227</name>
</gene>